<reference evidence="3 4" key="1">
    <citation type="submission" date="2020-07" db="EMBL/GenBank/DDBJ databases">
        <title>Sequencing the genomes of 1000 actinobacteria strains.</title>
        <authorList>
            <person name="Klenk H.-P."/>
        </authorList>
    </citation>
    <scope>NUCLEOTIDE SEQUENCE [LARGE SCALE GENOMIC DNA]</scope>
    <source>
        <strain evidence="3 4">DSM 15131</strain>
    </source>
</reference>
<evidence type="ECO:0000256" key="1">
    <source>
        <dbReference type="ARBA" id="ARBA00023125"/>
    </source>
</evidence>
<dbReference type="Pfam" id="PF00196">
    <property type="entry name" value="GerE"/>
    <property type="match status" value="2"/>
</dbReference>
<dbReference type="InterPro" id="IPR016032">
    <property type="entry name" value="Sig_transdc_resp-reg_C-effctor"/>
</dbReference>
<feature type="domain" description="HTH luxR-type" evidence="2">
    <location>
        <begin position="405"/>
        <end position="470"/>
    </location>
</feature>
<dbReference type="RefSeq" id="WP_179648416.1">
    <property type="nucleotide sequence ID" value="NZ_JACBZM010000001.1"/>
</dbReference>
<dbReference type="InterPro" id="IPR000792">
    <property type="entry name" value="Tscrpt_reg_LuxR_C"/>
</dbReference>
<dbReference type="Proteomes" id="UP000562045">
    <property type="component" value="Unassembled WGS sequence"/>
</dbReference>
<dbReference type="CDD" id="cd06170">
    <property type="entry name" value="LuxR_C_like"/>
    <property type="match status" value="2"/>
</dbReference>
<keyword evidence="1 3" id="KW-0238">DNA-binding</keyword>
<organism evidence="3 4">
    <name type="scientific">Nocardioides aromaticivorans</name>
    <dbReference type="NCBI Taxonomy" id="200618"/>
    <lineage>
        <taxon>Bacteria</taxon>
        <taxon>Bacillati</taxon>
        <taxon>Actinomycetota</taxon>
        <taxon>Actinomycetes</taxon>
        <taxon>Propionibacteriales</taxon>
        <taxon>Nocardioidaceae</taxon>
        <taxon>Nocardioides</taxon>
    </lineage>
</organism>
<dbReference type="AlphaFoldDB" id="A0A7Z0CKD3"/>
<evidence type="ECO:0000313" key="3">
    <source>
        <dbReference type="EMBL" id="NYI44611.1"/>
    </source>
</evidence>
<dbReference type="SUPFAM" id="SSF46894">
    <property type="entry name" value="C-terminal effector domain of the bipartite response regulators"/>
    <property type="match status" value="2"/>
</dbReference>
<gene>
    <name evidence="3" type="ORF">BJ993_001691</name>
</gene>
<dbReference type="InterPro" id="IPR036388">
    <property type="entry name" value="WH-like_DNA-bd_sf"/>
</dbReference>
<evidence type="ECO:0000313" key="4">
    <source>
        <dbReference type="Proteomes" id="UP000562045"/>
    </source>
</evidence>
<proteinExistence type="predicted"/>
<dbReference type="SMART" id="SM00421">
    <property type="entry name" value="HTH_LUXR"/>
    <property type="match status" value="2"/>
</dbReference>
<dbReference type="InterPro" id="IPR039420">
    <property type="entry name" value="WalR-like"/>
</dbReference>
<name>A0A7Z0CKD3_9ACTN</name>
<evidence type="ECO:0000259" key="2">
    <source>
        <dbReference type="PROSITE" id="PS50043"/>
    </source>
</evidence>
<accession>A0A7Z0CKD3</accession>
<dbReference type="PROSITE" id="PS50043">
    <property type="entry name" value="HTH_LUXR_2"/>
    <property type="match status" value="2"/>
</dbReference>
<dbReference type="GO" id="GO:0006355">
    <property type="term" value="P:regulation of DNA-templated transcription"/>
    <property type="evidence" value="ECO:0007669"/>
    <property type="project" value="InterPro"/>
</dbReference>
<dbReference type="PRINTS" id="PR00038">
    <property type="entry name" value="HTHLUXR"/>
</dbReference>
<dbReference type="Gene3D" id="1.10.10.10">
    <property type="entry name" value="Winged helix-like DNA-binding domain superfamily/Winged helix DNA-binding domain"/>
    <property type="match status" value="2"/>
</dbReference>
<feature type="domain" description="HTH luxR-type" evidence="2">
    <location>
        <begin position="472"/>
        <end position="537"/>
    </location>
</feature>
<protein>
    <submittedName>
        <fullName evidence="3">DNA-binding NarL/FixJ family response regulator</fullName>
    </submittedName>
</protein>
<dbReference type="EMBL" id="JACBZM010000001">
    <property type="protein sequence ID" value="NYI44611.1"/>
    <property type="molecule type" value="Genomic_DNA"/>
</dbReference>
<comment type="caution">
    <text evidence="3">The sequence shown here is derived from an EMBL/GenBank/DDBJ whole genome shotgun (WGS) entry which is preliminary data.</text>
</comment>
<dbReference type="PANTHER" id="PTHR43214">
    <property type="entry name" value="TWO-COMPONENT RESPONSE REGULATOR"/>
    <property type="match status" value="1"/>
</dbReference>
<sequence>MDRSGLMGDVLRHLAEGTPETAVSACLAAWEQDDDPAALGLAALAGFWLGDFADATAYARAGLAAAADDEATAICAAAVALAADGDVEADPGEAWSTARDLVAAADLRERWWAGTRYVVAEAAMVAVRMEDTGAVLAEPPVPADVWSGHPFAVLMVVCQVRVAAFSGRVDDAMALVEPMLAAVVPGSRLETLVGSVVALVQGYGGDGDGVAASLAVASHVPETPRDFVDRGVLMLLAYSAMAVGDTATAAVMTLRAGADEGLSRCTIIDRALGLEILLTAALDGQDLEAAAAWLAGLEELAGHPIADTVVLRARARHALAAGDADAAVELATRSVEVSADDGRQFEVAEGEILVARAELARREVGAASRRLRDLVTGSDATGHAAVRRSAGAALAASGRRLPPIAGGGWAVLSAREAEVARAVLAGQDVEEIAAALFLSPGTVRAHVSRVLCAFGVATRVGLLAAVGVDAVEPAARPTLSPRQEEVAALVAAGRTNRQVAAEIGISVKGVEKHVADILVRWDVGSRFDLARTWWAGRAAEA</sequence>
<dbReference type="GO" id="GO:0003677">
    <property type="term" value="F:DNA binding"/>
    <property type="evidence" value="ECO:0007669"/>
    <property type="project" value="UniProtKB-KW"/>
</dbReference>